<evidence type="ECO:0000313" key="3">
    <source>
        <dbReference type="Proteomes" id="UP000287352"/>
    </source>
</evidence>
<sequence>MAQKIDALVERVRGLSPELATEIVNELTPITHGLPAPSKEMTRQQVGSIYRNALPPNASDQADISNQTVSLVKNAQADFVRAGTNLATGFIGYDLKAPAAMLIPFLTPLLNMTPRQAGVGVPIHNWKAVVDFFGGNSPLSVLGAVDDGGTPSYVSRTVTALSNTFQTIGLQDALTFQAEWRGRSFEGDLRALLTSQLLYALKLIEENWLINMSDYLWTPPPPLVSTSTTGGSLAATNPYWFAVTAVNTNGETLSTGILGPYTIASGTTGSIALTLFTVPNTTTKYNVYAATAASKPAASAMFLQSAASNFGGASALNQPASQIQGNFSATMTSLTTSGTALSTVVSNTAMVKPSTLSQPLTWQGAQSLVYNNAGIFANIATGTGALKSFITQPAATTGYLALSDIQNQFLQMFNAARANPEYLFCSPQDAITITNLVTAAGNTRVVVSADSASSQNNLIAGYRVTKILNEATGRLVDIVPLPYLAQGTLIFGSMSFPYPVSGYNDPPFRIIYNRDYYGVDYPPTQQNPTAWGFGDFVDETLCNEFLGGWGILNGVVYH</sequence>
<dbReference type="EMBL" id="BIFR01000001">
    <property type="protein sequence ID" value="GCE14247.1"/>
    <property type="molecule type" value="Genomic_DNA"/>
</dbReference>
<proteinExistence type="predicted"/>
<dbReference type="Proteomes" id="UP000287352">
    <property type="component" value="Unassembled WGS sequence"/>
</dbReference>
<evidence type="ECO:0000313" key="2">
    <source>
        <dbReference type="EMBL" id="GCE14247.1"/>
    </source>
</evidence>
<comment type="caution">
    <text evidence="1">The sequence shown here is derived from an EMBL/GenBank/DDBJ whole genome shotgun (WGS) entry which is preliminary data.</text>
</comment>
<protein>
    <submittedName>
        <fullName evidence="1">Uncharacterized protein</fullName>
    </submittedName>
</protein>
<dbReference type="EMBL" id="BIFR01000001">
    <property type="protein sequence ID" value="GCE14193.1"/>
    <property type="molecule type" value="Genomic_DNA"/>
</dbReference>
<accession>A0A402A4X0</accession>
<gene>
    <name evidence="1" type="ORF">KTT_40520</name>
    <name evidence="2" type="ORF">KTT_41060</name>
</gene>
<dbReference type="OrthoDB" id="3078543at2"/>
<evidence type="ECO:0000313" key="1">
    <source>
        <dbReference type="EMBL" id="GCE14193.1"/>
    </source>
</evidence>
<dbReference type="RefSeq" id="WP_126581662.1">
    <property type="nucleotide sequence ID" value="NZ_BIFR01000001.1"/>
</dbReference>
<reference evidence="1" key="2">
    <citation type="journal article" date="2019" name="Int. J. Syst. Evol. Microbiol.">
        <title>Tengunoibacter tsumagoiensis gen. nov., sp. nov., Dictyobacter kobayashii sp. nov., Dictyobacter alpinus sp. nov., and description of Dictyobacteraceae fam. nov. within the order Ktedonobacterales isolated from Tengu-no-mugimeshi, a soil-like granular mass of micro-organisms, and emended descriptions of the genera Ktedonobacter and Dictyobacter.</title>
        <authorList>
            <person name="Wang C."/>
            <person name="Zheng Y."/>
            <person name="Sakai Y."/>
            <person name="Toyoda A."/>
            <person name="Minakuchi Y."/>
            <person name="Abe K."/>
            <person name="Yokota A."/>
            <person name="Yabe S."/>
        </authorList>
    </citation>
    <scope>NUCLEOTIDE SEQUENCE</scope>
    <source>
        <strain evidence="1">Uno3</strain>
    </source>
</reference>
<reference evidence="3" key="1">
    <citation type="submission" date="2018-12" db="EMBL/GenBank/DDBJ databases">
        <title>Tengunoibacter tsumagoiensis gen. nov., sp. nov., Dictyobacter kobayashii sp. nov., D. alpinus sp. nov., and D. joshuensis sp. nov. and description of Dictyobacteraceae fam. nov. within the order Ktedonobacterales isolated from Tengu-no-mugimeshi.</title>
        <authorList>
            <person name="Wang C.M."/>
            <person name="Zheng Y."/>
            <person name="Sakai Y."/>
            <person name="Toyoda A."/>
            <person name="Minakuchi Y."/>
            <person name="Abe K."/>
            <person name="Yokota A."/>
            <person name="Yabe S."/>
        </authorList>
    </citation>
    <scope>NUCLEOTIDE SEQUENCE [LARGE SCALE GENOMIC DNA]</scope>
    <source>
        <strain evidence="3">Uno3</strain>
    </source>
</reference>
<organism evidence="1 3">
    <name type="scientific">Tengunoibacter tsumagoiensis</name>
    <dbReference type="NCBI Taxonomy" id="2014871"/>
    <lineage>
        <taxon>Bacteria</taxon>
        <taxon>Bacillati</taxon>
        <taxon>Chloroflexota</taxon>
        <taxon>Ktedonobacteria</taxon>
        <taxon>Ktedonobacterales</taxon>
        <taxon>Dictyobacteraceae</taxon>
        <taxon>Tengunoibacter</taxon>
    </lineage>
</organism>
<name>A0A402A4X0_9CHLR</name>
<dbReference type="AlphaFoldDB" id="A0A402A4X0"/>
<keyword evidence="3" id="KW-1185">Reference proteome</keyword>